<evidence type="ECO:0000313" key="3">
    <source>
        <dbReference type="Proteomes" id="UP000199687"/>
    </source>
</evidence>
<dbReference type="STRING" id="531814.SAMN04487944_11621"/>
<dbReference type="InterPro" id="IPR011396">
    <property type="entry name" value="PT_DNA_restrict"/>
</dbReference>
<reference evidence="2 3" key="1">
    <citation type="submission" date="2016-10" db="EMBL/GenBank/DDBJ databases">
        <authorList>
            <person name="de Groot N.N."/>
        </authorList>
    </citation>
    <scope>NUCLEOTIDE SEQUENCE [LARGE SCALE GENOMIC DNA]</scope>
    <source>
        <strain evidence="2 3">CGMCC 1.7727</strain>
    </source>
</reference>
<gene>
    <name evidence="2" type="ORF">SAMN04487944_11621</name>
</gene>
<dbReference type="Pfam" id="PF13391">
    <property type="entry name" value="HNH_2"/>
    <property type="match status" value="1"/>
</dbReference>
<keyword evidence="2" id="KW-0378">Hydrolase</keyword>
<dbReference type="GO" id="GO:0004519">
    <property type="term" value="F:endonuclease activity"/>
    <property type="evidence" value="ECO:0007669"/>
    <property type="project" value="UniProtKB-KW"/>
</dbReference>
<keyword evidence="2" id="KW-0255">Endonuclease</keyword>
<dbReference type="AlphaFoldDB" id="A0A1H9U5D7"/>
<name>A0A1H9U5D7_9BACI</name>
<dbReference type="PIRSF" id="PIRSF030850">
    <property type="entry name" value="UCP030850"/>
    <property type="match status" value="1"/>
</dbReference>
<feature type="domain" description="HNH nuclease" evidence="1">
    <location>
        <begin position="162"/>
        <end position="219"/>
    </location>
</feature>
<dbReference type="InterPro" id="IPR058813">
    <property type="entry name" value="DNA-SBD_ScoMcrA"/>
</dbReference>
<protein>
    <submittedName>
        <fullName evidence="2">Putative restriction endonuclease</fullName>
    </submittedName>
</protein>
<organism evidence="2 3">
    <name type="scientific">Gracilibacillus ureilyticus</name>
    <dbReference type="NCBI Taxonomy" id="531814"/>
    <lineage>
        <taxon>Bacteria</taxon>
        <taxon>Bacillati</taxon>
        <taxon>Bacillota</taxon>
        <taxon>Bacilli</taxon>
        <taxon>Bacillales</taxon>
        <taxon>Bacillaceae</taxon>
        <taxon>Gracilibacillus</taxon>
    </lineage>
</organism>
<dbReference type="NCBIfam" id="NF045808">
    <property type="entry name" value="PT-DNA_restrict"/>
    <property type="match status" value="1"/>
</dbReference>
<keyword evidence="2" id="KW-0540">Nuclease</keyword>
<dbReference type="Gene3D" id="1.10.30.50">
    <property type="match status" value="1"/>
</dbReference>
<keyword evidence="3" id="KW-1185">Reference proteome</keyword>
<sequence length="289" mass="33685">MNKSELLERISNLAVWKKGDQRAPHKPLLILYALGQWQLTRQKRFLYANAKPKLVELLIEYGPKRKSYHPEQPFVRLERDGIWELDKPVLMSDSFNKSLIDYHVSGGFTEEVYKLLESDDALVDQVANLLLEQHFTETLHNEILQVVGLQLTYYRKRKRDPEFRAKVLSAYQHQCAICGFQVKLNQQLIGLEAAHIKWHNIGGPDTEENGLALCSLHHGLFDRGVFAITSDYKIHVSEKAVGKGTFDELVKRYDQQYIRKPFQNSYLPNEQFIYWHIREVYKGNVESVV</sequence>
<evidence type="ECO:0000259" key="1">
    <source>
        <dbReference type="SMART" id="SM00507"/>
    </source>
</evidence>
<proteinExistence type="predicted"/>
<dbReference type="SMART" id="SM00507">
    <property type="entry name" value="HNHc"/>
    <property type="match status" value="1"/>
</dbReference>
<dbReference type="RefSeq" id="WP_089742450.1">
    <property type="nucleotide sequence ID" value="NZ_FOGL01000016.1"/>
</dbReference>
<dbReference type="Proteomes" id="UP000199687">
    <property type="component" value="Unassembled WGS sequence"/>
</dbReference>
<dbReference type="InterPro" id="IPR003615">
    <property type="entry name" value="HNH_nuc"/>
</dbReference>
<dbReference type="Pfam" id="PF26340">
    <property type="entry name" value="DNA-SBD_ScoMcrA"/>
    <property type="match status" value="1"/>
</dbReference>
<evidence type="ECO:0000313" key="2">
    <source>
        <dbReference type="EMBL" id="SES04589.1"/>
    </source>
</evidence>
<dbReference type="CDD" id="cd00085">
    <property type="entry name" value="HNHc"/>
    <property type="match status" value="1"/>
</dbReference>
<dbReference type="OrthoDB" id="67788at2"/>
<dbReference type="EMBL" id="FOGL01000016">
    <property type="protein sequence ID" value="SES04589.1"/>
    <property type="molecule type" value="Genomic_DNA"/>
</dbReference>
<accession>A0A1H9U5D7</accession>